<evidence type="ECO:0000313" key="2">
    <source>
        <dbReference type="EMBL" id="MBA2796808.1"/>
    </source>
</evidence>
<dbReference type="PANTHER" id="PTHR43130:SF3">
    <property type="entry name" value="HTH-TYPE TRANSCRIPTIONAL REGULATOR RV1931C"/>
    <property type="match status" value="1"/>
</dbReference>
<dbReference type="Pfam" id="PF01965">
    <property type="entry name" value="DJ-1_PfpI"/>
    <property type="match status" value="1"/>
</dbReference>
<dbReference type="PANTHER" id="PTHR43130">
    <property type="entry name" value="ARAC-FAMILY TRANSCRIPTIONAL REGULATOR"/>
    <property type="match status" value="1"/>
</dbReference>
<sequence length="209" mass="23500">MKIALLIYPEFSLYEITPLTAKLTLQYQEQIDIIASQKSIYKSEDGFQVIPHFSLNEIDLSSYDLILLTGSMAPFSAVSDVVLIDALSRVSLNKTIIASISSSPLILAKAGLLDGYDYTGGIYRNYFDTFSWLNESHYQPRVCKIDRNLITAIGSSEAVSLFTETVLAKLNLTKRYPEIPSKDISFTLKSDDYQQMLTDLLTQYPNLIN</sequence>
<dbReference type="InterPro" id="IPR029062">
    <property type="entry name" value="Class_I_gatase-like"/>
</dbReference>
<dbReference type="SUPFAM" id="SSF52317">
    <property type="entry name" value="Class I glutamine amidotransferase-like"/>
    <property type="match status" value="1"/>
</dbReference>
<dbReference type="AlphaFoldDB" id="A0A7V9WTW6"/>
<reference evidence="2 3" key="1">
    <citation type="submission" date="2020-07" db="EMBL/GenBank/DDBJ databases">
        <title>Molecular and genomic characterization of Streptococcus porcinus isolated from diseased swine in Brazil.</title>
        <authorList>
            <person name="Moreno L.Z."/>
            <person name="Matajira C.E.C."/>
            <person name="Poor A.P."/>
            <person name="Dutra M.C."/>
            <person name="Moreno A.M."/>
        </authorList>
    </citation>
    <scope>NUCLEOTIDE SEQUENCE [LARGE SCALE GENOMIC DNA]</scope>
    <source>
        <strain evidence="2 3">SP0816-2</strain>
    </source>
</reference>
<accession>A0A7V9WTW6</accession>
<dbReference type="EMBL" id="JACEGE010000034">
    <property type="protein sequence ID" value="MBA2796808.1"/>
    <property type="molecule type" value="Genomic_DNA"/>
</dbReference>
<gene>
    <name evidence="2" type="ORF">H1B29_10020</name>
</gene>
<protein>
    <submittedName>
        <fullName evidence="2">DJ-1/PfpI family protein</fullName>
    </submittedName>
</protein>
<organism evidence="2 3">
    <name type="scientific">Streptococcus porcinus</name>
    <dbReference type="NCBI Taxonomy" id="1340"/>
    <lineage>
        <taxon>Bacteria</taxon>
        <taxon>Bacillati</taxon>
        <taxon>Bacillota</taxon>
        <taxon>Bacilli</taxon>
        <taxon>Lactobacillales</taxon>
        <taxon>Streptococcaceae</taxon>
        <taxon>Streptococcus</taxon>
    </lineage>
</organism>
<name>A0A7V9WTW6_STRPO</name>
<dbReference type="InterPro" id="IPR052158">
    <property type="entry name" value="INH-QAR"/>
</dbReference>
<comment type="caution">
    <text evidence="2">The sequence shown here is derived from an EMBL/GenBank/DDBJ whole genome shotgun (WGS) entry which is preliminary data.</text>
</comment>
<dbReference type="InterPro" id="IPR002818">
    <property type="entry name" value="DJ-1/PfpI"/>
</dbReference>
<dbReference type="RefSeq" id="WP_181460665.1">
    <property type="nucleotide sequence ID" value="NZ_JACEGE010000034.1"/>
</dbReference>
<dbReference type="Gene3D" id="3.40.50.880">
    <property type="match status" value="1"/>
</dbReference>
<dbReference type="Proteomes" id="UP000524462">
    <property type="component" value="Unassembled WGS sequence"/>
</dbReference>
<evidence type="ECO:0000313" key="3">
    <source>
        <dbReference type="Proteomes" id="UP000524462"/>
    </source>
</evidence>
<feature type="domain" description="DJ-1/PfpI" evidence="1">
    <location>
        <begin position="1"/>
        <end position="163"/>
    </location>
</feature>
<proteinExistence type="predicted"/>
<evidence type="ECO:0000259" key="1">
    <source>
        <dbReference type="Pfam" id="PF01965"/>
    </source>
</evidence>